<dbReference type="EMBL" id="CP125967">
    <property type="protein sequence ID" value="WWO39017.1"/>
    <property type="molecule type" value="Genomic_DNA"/>
</dbReference>
<proteinExistence type="predicted"/>
<keyword evidence="2 3" id="KW-0808">Transferase</keyword>
<dbReference type="GO" id="GO:0016757">
    <property type="term" value="F:glycosyltransferase activity"/>
    <property type="evidence" value="ECO:0007669"/>
    <property type="project" value="UniProtKB-KW"/>
</dbReference>
<dbReference type="SUPFAM" id="SSF53756">
    <property type="entry name" value="UDP-Glycosyltransferase/glycogen phosphorylase"/>
    <property type="match status" value="1"/>
</dbReference>
<evidence type="ECO:0000256" key="1">
    <source>
        <dbReference type="ARBA" id="ARBA00022676"/>
    </source>
</evidence>
<dbReference type="Pfam" id="PF01075">
    <property type="entry name" value="Glyco_transf_9"/>
    <property type="match status" value="1"/>
</dbReference>
<dbReference type="Gene3D" id="3.40.50.2000">
    <property type="entry name" value="Glycogen Phosphorylase B"/>
    <property type="match status" value="2"/>
</dbReference>
<dbReference type="RefSeq" id="WP_264496983.1">
    <property type="nucleotide sequence ID" value="NZ_CP109947.1"/>
</dbReference>
<protein>
    <submittedName>
        <fullName evidence="3">Lipopolysaccharide core heptosyltransferase RfaQ</fullName>
        <ecNumber evidence="3">2.4.-.-</ecNumber>
    </submittedName>
</protein>
<evidence type="ECO:0000313" key="4">
    <source>
        <dbReference type="Proteomes" id="UP001379444"/>
    </source>
</evidence>
<dbReference type="Proteomes" id="UP001379444">
    <property type="component" value="Chromosome"/>
</dbReference>
<name>A0ABZ2GC12_9GAMM</name>
<gene>
    <name evidence="3" type="primary">rfaQ</name>
    <name evidence="3" type="ORF">QNA12_03010</name>
</gene>
<reference evidence="3 4" key="1">
    <citation type="journal article" date="2024" name="Front. Plant Sci.">
        <title>Comprehensive phenomic and genomic studies of the species, Pectobacterium cacticida and proposal for reclassification as Alcorniella cacticida comb. nov.</title>
        <authorList>
            <person name="Jonca J."/>
            <person name="Pirhonen M."/>
            <person name="Waleron M.M."/>
            <person name="Gawor J."/>
            <person name="Mrozik A."/>
            <person name="Smoktunowicz M."/>
            <person name="Waleron K."/>
            <person name="Waleron M."/>
        </authorList>
    </citation>
    <scope>NUCLEOTIDE SEQUENCE [LARGE SCALE GENOMIC DNA]</scope>
    <source>
        <strain evidence="3 4">DPMP6</strain>
    </source>
</reference>
<accession>A0ABZ2GC12</accession>
<dbReference type="NCBIfam" id="TIGR02201">
    <property type="entry name" value="heptsyl_trn_III"/>
    <property type="match status" value="1"/>
</dbReference>
<dbReference type="CDD" id="cd03789">
    <property type="entry name" value="GT9_LPS_heptosyltransferase"/>
    <property type="match status" value="1"/>
</dbReference>
<dbReference type="PANTHER" id="PTHR30160">
    <property type="entry name" value="TETRAACYLDISACCHARIDE 4'-KINASE-RELATED"/>
    <property type="match status" value="1"/>
</dbReference>
<keyword evidence="4" id="KW-1185">Reference proteome</keyword>
<evidence type="ECO:0000313" key="3">
    <source>
        <dbReference type="EMBL" id="WWO39017.1"/>
    </source>
</evidence>
<dbReference type="PANTHER" id="PTHR30160:SF1">
    <property type="entry name" value="LIPOPOLYSACCHARIDE 1,2-N-ACETYLGLUCOSAMINETRANSFERASE-RELATED"/>
    <property type="match status" value="1"/>
</dbReference>
<keyword evidence="1 3" id="KW-0328">Glycosyltransferase</keyword>
<dbReference type="InterPro" id="IPR002201">
    <property type="entry name" value="Glyco_trans_9"/>
</dbReference>
<dbReference type="InterPro" id="IPR051199">
    <property type="entry name" value="LPS_LOS_Heptosyltrfase"/>
</dbReference>
<dbReference type="InterPro" id="IPR011916">
    <property type="entry name" value="LipoPS_heptosylTferase-III"/>
</dbReference>
<evidence type="ECO:0000256" key="2">
    <source>
        <dbReference type="ARBA" id="ARBA00022679"/>
    </source>
</evidence>
<organism evidence="3 4">
    <name type="scientific">Pectobacterium cacticida</name>
    <dbReference type="NCBI Taxonomy" id="69221"/>
    <lineage>
        <taxon>Bacteria</taxon>
        <taxon>Pseudomonadati</taxon>
        <taxon>Pseudomonadota</taxon>
        <taxon>Gammaproteobacteria</taxon>
        <taxon>Enterobacterales</taxon>
        <taxon>Pectobacteriaceae</taxon>
        <taxon>Pectobacterium</taxon>
    </lineage>
</organism>
<sequence>MSQRIISYRRILVVKLRYHGDMLLTTPLISTLKANYPDAKIDVLLYQDTMPILSANPEINALYGLKRKTRTLWEKIRNFKEIGQKLKRNHYDLIVNLADQWPIALLVKSLGGRSIAIDRGDRLKGKMWRLFFSDCVRPLGQHVIEQNRSLLSPLRLSAQSADRMSLYYRLEDAERVFGAQPQLREQPYVVIQPTARQYFKCWDNDKFAAVIDALHDKGVEIVLTCGPSPDDLRDVHDIYAQSHHKPIVSLAGKTSFLELAALIDKAVLYIGVDSAPMHMAAALGTPLVCLFGPTDHKKWRPWSGNSIVIWAGDYQPMPERTSLDRNKKYLSCIPSRDVIQAADSLLKDRLNDKMTGKEE</sequence>
<dbReference type="NCBIfam" id="NF007742">
    <property type="entry name" value="PRK10422.1"/>
    <property type="match status" value="1"/>
</dbReference>
<dbReference type="EC" id="2.4.-.-" evidence="3"/>